<keyword evidence="9" id="KW-0472">Membrane</keyword>
<dbReference type="GO" id="GO:0016251">
    <property type="term" value="F:RNA polymerase II general transcription initiation factor activity"/>
    <property type="evidence" value="ECO:0007669"/>
    <property type="project" value="TreeGrafter"/>
</dbReference>
<feature type="compositionally biased region" description="Acidic residues" evidence="8">
    <location>
        <begin position="139"/>
        <end position="151"/>
    </location>
</feature>
<evidence type="ECO:0000256" key="9">
    <source>
        <dbReference type="SAM" id="Phobius"/>
    </source>
</evidence>
<feature type="region of interest" description="Disordered" evidence="8">
    <location>
        <begin position="414"/>
        <end position="464"/>
    </location>
</feature>
<feature type="compositionally biased region" description="Acidic residues" evidence="8">
    <location>
        <begin position="440"/>
        <end position="449"/>
    </location>
</feature>
<evidence type="ECO:0000256" key="1">
    <source>
        <dbReference type="ARBA" id="ARBA00004123"/>
    </source>
</evidence>
<dbReference type="GO" id="GO:0003677">
    <property type="term" value="F:DNA binding"/>
    <property type="evidence" value="ECO:0007669"/>
    <property type="project" value="UniProtKB-KW"/>
</dbReference>
<keyword evidence="3 7" id="KW-0805">Transcription regulation</keyword>
<evidence type="ECO:0000256" key="5">
    <source>
        <dbReference type="ARBA" id="ARBA00023163"/>
    </source>
</evidence>
<evidence type="ECO:0000256" key="8">
    <source>
        <dbReference type="SAM" id="MobiDB-lite"/>
    </source>
</evidence>
<evidence type="ECO:0000256" key="2">
    <source>
        <dbReference type="ARBA" id="ARBA00005249"/>
    </source>
</evidence>
<dbReference type="AlphaFoldDB" id="A0AAW0FKA5"/>
<comment type="subcellular location">
    <subcellularLocation>
        <location evidence="1 7">Nucleus</location>
    </subcellularLocation>
</comment>
<feature type="region of interest" description="Disordered" evidence="8">
    <location>
        <begin position="1"/>
        <end position="62"/>
    </location>
</feature>
<keyword evidence="4 7" id="KW-0238">DNA-binding</keyword>
<keyword evidence="9" id="KW-0812">Transmembrane</keyword>
<dbReference type="SUPFAM" id="SSF50916">
    <property type="entry name" value="Rap30/74 interaction domains"/>
    <property type="match status" value="1"/>
</dbReference>
<accession>A0AAW0FKA5</accession>
<protein>
    <recommendedName>
        <fullName evidence="7">Transcription initiation factor IIF subunit alpha</fullName>
    </recommendedName>
</protein>
<keyword evidence="6 7" id="KW-0539">Nucleus</keyword>
<sequence>MSQLPVKKEPTVKSEPIDGFSPSSSFNGDATGRPSPSAASNGNTPNSNGSRQPVVKKEAKWQDIPLKCCTKAELDDIRYHILRFQTKQDVDINNNFTKPVRMHRKDPRNIQFQLTREEIDRRKRDQEARKLETDRAQEDEADSQAADEVDAASDAAKRNQADMSQVAPDGGARKPKKNVFKRKTKQINLMAEEKRKLRYEEYYPWVLEDYSGKNVFVGNYEAGSSDTQHVLFVFDKDGFKMVPAEKVYKFTPRNKYATLTLEEAEAKMEKNATTPRWLMKHMHDNSSSEGATPDMRFRHASTNGNAVVGGSSSRGRRMRTVTGGETNDRDSDHDDIDFDEEFADDEEAPIMDGDEEENKLSEKKIKREMMKAAHFDGQSDADMEEDDDLNDLFETEKSRKVDKEGKKLRKVLNKTEGGVYDSDDNEETNPPYVSQSDLESGNDSEDDDETKVKEEPNDSLSNEVENVRAFTARNVGDGFVVIKAPKDFLNGFPKGVWNPNVKKRQIETNKSPKKKAKLERDSTPSQTTSPQVKKEKQSVSPSPTPAATNLANVDLNSGGPNNEYVTVKEVLDIVSNNPLTTKELLVRLRNRVNAHKDNKQRIITIVKQTLKLVDDFNYCVIIAIVFHFFIGLLYWGFISH</sequence>
<dbReference type="Proteomes" id="UP001385951">
    <property type="component" value="Unassembled WGS sequence"/>
</dbReference>
<feature type="compositionally biased region" description="Polar residues" evidence="8">
    <location>
        <begin position="538"/>
        <end position="552"/>
    </location>
</feature>
<dbReference type="PANTHER" id="PTHR13011:SF0">
    <property type="entry name" value="GENERAL TRANSCRIPTION FACTOR IIF SUBUNIT 1"/>
    <property type="match status" value="1"/>
</dbReference>
<feature type="region of interest" description="Disordered" evidence="8">
    <location>
        <begin position="104"/>
        <end position="179"/>
    </location>
</feature>
<feature type="compositionally biased region" description="Polar residues" evidence="8">
    <location>
        <begin position="37"/>
        <end position="51"/>
    </location>
</feature>
<feature type="transmembrane region" description="Helical" evidence="9">
    <location>
        <begin position="616"/>
        <end position="637"/>
    </location>
</feature>
<dbReference type="Pfam" id="PF05793">
    <property type="entry name" value="TFIIF_alpha"/>
    <property type="match status" value="1"/>
</dbReference>
<dbReference type="InterPro" id="IPR008851">
    <property type="entry name" value="TFIIF-alpha"/>
</dbReference>
<evidence type="ECO:0000256" key="7">
    <source>
        <dbReference type="RuleBase" id="RU366044"/>
    </source>
</evidence>
<evidence type="ECO:0000256" key="6">
    <source>
        <dbReference type="ARBA" id="ARBA00023242"/>
    </source>
</evidence>
<comment type="similarity">
    <text evidence="2 7">Belongs to the TFIIF alpha subunit family.</text>
</comment>
<name>A0AAW0FKA5_9APHY</name>
<dbReference type="GO" id="GO:0005674">
    <property type="term" value="C:transcription factor TFIIF complex"/>
    <property type="evidence" value="ECO:0007669"/>
    <property type="project" value="TreeGrafter"/>
</dbReference>
<keyword evidence="9" id="KW-1133">Transmembrane helix</keyword>
<reference evidence="10 11" key="1">
    <citation type="submission" date="2022-09" db="EMBL/GenBank/DDBJ databases">
        <authorList>
            <person name="Palmer J.M."/>
        </authorList>
    </citation>
    <scope>NUCLEOTIDE SEQUENCE [LARGE SCALE GENOMIC DNA]</scope>
    <source>
        <strain evidence="10 11">DSM 7382</strain>
    </source>
</reference>
<keyword evidence="5 7" id="KW-0804">Transcription</keyword>
<evidence type="ECO:0000256" key="4">
    <source>
        <dbReference type="ARBA" id="ARBA00023125"/>
    </source>
</evidence>
<dbReference type="EMBL" id="JASBNA010000056">
    <property type="protein sequence ID" value="KAK7679772.1"/>
    <property type="molecule type" value="Genomic_DNA"/>
</dbReference>
<organism evidence="10 11">
    <name type="scientific">Cerrena zonata</name>
    <dbReference type="NCBI Taxonomy" id="2478898"/>
    <lineage>
        <taxon>Eukaryota</taxon>
        <taxon>Fungi</taxon>
        <taxon>Dikarya</taxon>
        <taxon>Basidiomycota</taxon>
        <taxon>Agaricomycotina</taxon>
        <taxon>Agaricomycetes</taxon>
        <taxon>Polyporales</taxon>
        <taxon>Cerrenaceae</taxon>
        <taxon>Cerrena</taxon>
    </lineage>
</organism>
<feature type="compositionally biased region" description="Basic and acidic residues" evidence="8">
    <location>
        <begin position="115"/>
        <end position="138"/>
    </location>
</feature>
<gene>
    <name evidence="10" type="ORF">QCA50_017275</name>
</gene>
<dbReference type="GO" id="GO:0032968">
    <property type="term" value="P:positive regulation of transcription elongation by RNA polymerase II"/>
    <property type="evidence" value="ECO:0007669"/>
    <property type="project" value="InterPro"/>
</dbReference>
<evidence type="ECO:0000256" key="3">
    <source>
        <dbReference type="ARBA" id="ARBA00023015"/>
    </source>
</evidence>
<comment type="function">
    <text evidence="7">TFIIF is a general transcription initiation factor that binds to RNA polymerase II and helps to recruit it to the initiation complex in collaboration with TFIIB. It promotes transcription elongation.</text>
</comment>
<dbReference type="GO" id="GO:0001096">
    <property type="term" value="F:TFIIF-class transcription factor complex binding"/>
    <property type="evidence" value="ECO:0007669"/>
    <property type="project" value="TreeGrafter"/>
</dbReference>
<dbReference type="GO" id="GO:0006367">
    <property type="term" value="P:transcription initiation at RNA polymerase II promoter"/>
    <property type="evidence" value="ECO:0007669"/>
    <property type="project" value="InterPro"/>
</dbReference>
<dbReference type="InterPro" id="IPR011039">
    <property type="entry name" value="TFIIF_interaction"/>
</dbReference>
<dbReference type="PANTHER" id="PTHR13011">
    <property type="entry name" value="TFIIF-ALPHA"/>
    <property type="match status" value="1"/>
</dbReference>
<keyword evidence="11" id="KW-1185">Reference proteome</keyword>
<feature type="compositionally biased region" description="Low complexity" evidence="8">
    <location>
        <begin position="303"/>
        <end position="313"/>
    </location>
</feature>
<comment type="caution">
    <text evidence="10">The sequence shown here is derived from an EMBL/GenBank/DDBJ whole genome shotgun (WGS) entry which is preliminary data.</text>
</comment>
<feature type="compositionally biased region" description="Basic and acidic residues" evidence="8">
    <location>
        <begin position="1"/>
        <end position="16"/>
    </location>
</feature>
<proteinExistence type="inferred from homology"/>
<feature type="region of interest" description="Disordered" evidence="8">
    <location>
        <begin position="303"/>
        <end position="336"/>
    </location>
</feature>
<evidence type="ECO:0000313" key="11">
    <source>
        <dbReference type="Proteomes" id="UP001385951"/>
    </source>
</evidence>
<feature type="region of interest" description="Disordered" evidence="8">
    <location>
        <begin position="492"/>
        <end position="552"/>
    </location>
</feature>
<evidence type="ECO:0000313" key="10">
    <source>
        <dbReference type="EMBL" id="KAK7679772.1"/>
    </source>
</evidence>